<dbReference type="EMBL" id="LAZR01001308">
    <property type="protein sequence ID" value="KKN46853.1"/>
    <property type="molecule type" value="Genomic_DNA"/>
</dbReference>
<comment type="caution">
    <text evidence="1">The sequence shown here is derived from an EMBL/GenBank/DDBJ whole genome shotgun (WGS) entry which is preliminary data.</text>
</comment>
<reference evidence="1" key="1">
    <citation type="journal article" date="2015" name="Nature">
        <title>Complex archaea that bridge the gap between prokaryotes and eukaryotes.</title>
        <authorList>
            <person name="Spang A."/>
            <person name="Saw J.H."/>
            <person name="Jorgensen S.L."/>
            <person name="Zaremba-Niedzwiedzka K."/>
            <person name="Martijn J."/>
            <person name="Lind A.E."/>
            <person name="van Eijk R."/>
            <person name="Schleper C."/>
            <person name="Guy L."/>
            <person name="Ettema T.J."/>
        </authorList>
    </citation>
    <scope>NUCLEOTIDE SEQUENCE</scope>
</reference>
<dbReference type="AlphaFoldDB" id="A0A0F9TZQ2"/>
<evidence type="ECO:0000313" key="1">
    <source>
        <dbReference type="EMBL" id="KKN46853.1"/>
    </source>
</evidence>
<organism evidence="1">
    <name type="scientific">marine sediment metagenome</name>
    <dbReference type="NCBI Taxonomy" id="412755"/>
    <lineage>
        <taxon>unclassified sequences</taxon>
        <taxon>metagenomes</taxon>
        <taxon>ecological metagenomes</taxon>
    </lineage>
</organism>
<accession>A0A0F9TZQ2</accession>
<name>A0A0F9TZQ2_9ZZZZ</name>
<protein>
    <submittedName>
        <fullName evidence="1">Uncharacterized protein</fullName>
    </submittedName>
</protein>
<gene>
    <name evidence="1" type="ORF">LCGC14_0668650</name>
</gene>
<proteinExistence type="predicted"/>
<sequence>MTGPGETRRGVLVPDRFNQGAVRITAGTVDPSVIPVKEKIGSLYLNRQTGQVFRKTGTGNTDWEEMDDGGGIEEFSFVAGDWAAGIANEIQIVRAPAVPGPGQIGPHGLGLGVAYVTQVFEDAGGNDLNIVDVEVEMNTVTGLVTMRKAPVPPGFAGRVVIEDSL</sequence>